<organism evidence="1 2">
    <name type="scientific">Zalaria obscura</name>
    <dbReference type="NCBI Taxonomy" id="2024903"/>
    <lineage>
        <taxon>Eukaryota</taxon>
        <taxon>Fungi</taxon>
        <taxon>Dikarya</taxon>
        <taxon>Ascomycota</taxon>
        <taxon>Pezizomycotina</taxon>
        <taxon>Dothideomycetes</taxon>
        <taxon>Dothideomycetidae</taxon>
        <taxon>Dothideales</taxon>
        <taxon>Zalariaceae</taxon>
        <taxon>Zalaria</taxon>
    </lineage>
</organism>
<accession>A0ACC3S8F8</accession>
<dbReference type="EMBL" id="JAMKPW020000038">
    <property type="protein sequence ID" value="KAK8200681.1"/>
    <property type="molecule type" value="Genomic_DNA"/>
</dbReference>
<dbReference type="Proteomes" id="UP001320706">
    <property type="component" value="Unassembled WGS sequence"/>
</dbReference>
<name>A0ACC3S8F8_9PEZI</name>
<sequence length="2178" mass="230490">MSSIHAEGVELLWHQPGSRSAKLSVDASPVFISGVFWSFACRSRASTDRVLQYLISPSIISGDLLEMDHDQRPQDHTYADGGASWHPALRVEKESDLPTPAKPNDGAAESAIPLDKDTQIPSQQPDSSDDEDFFTRQTTTVPQPGTDGSASPTLDLQSQSADDSSKDIPVNVDESLQAEADPEHSTEPETFDSHQQPAPTSSPQTRQNIFTPTIESWDAGHDISPEELPATNAQTTDPWGADEADSFLEQPEQSAAEVAADNSEPEIDPESGNATFAADQEVTDVTTAQDTENEVESTGKETTDWAQYEHQGEVTAADEAVDETPSAPLLEDEQPAPTPGWDTTATEYDALGIQAQPEQDSLLTAQETTLAESQDEQQSADPFDWGASEDADASFEEVLGIKNATEQEAEAPVGSDNAEQDMTFGGVAASRMTALSQVLQEGEGSTTLQVDATATGGGDADDLAALWKAALDDDEFLDDAGAVDPSGFFEDDGEGFLDEAEPPITGVISPTQPVPIFNEQGKMEGFSSLAHAQSQNGGAPSVSRYQPEHVQQQTPATSRNQYAPDSPQFFNSAFQNSITPSNPSTTPFGAYGQTPYASTPSQPPSRPAGPQTAQSFVDKSKGGYSSPYDLPMDIVKQPRKRPTGPTVPAAQPTPPPPPRSSSMMSQPSVTSPVQSAFANAPMASMSPPTSSHSGQSVPPTRAAPVNTVKPSQGESKDKSGFFEELPLVPKPRSRPSGAYTPSPAATPAVPQGPPSRPPLSSAPSMPTIPSMLSQPSQLVGGLRQPERLPLLPDTPPAAQASQAHQPSAPAPSSRYSPAVPSAPSAPSAAARFSPMPPPAPAANARYSPAPPNSGPMPGQDKYAPATASTLPRQAQPFAPRTSSPLAYHTKPETEAPMPPPRSASYQPLPRQGSLNKPMPSLPVESASNGSLPSGPTFEVGSPPRQALPPRMVASPSRASAYSPSASIASSPESKKNASRYSPLETRVPDMDYPPPRRPRTQSPGAVMKGPKASVPWPDRPTSALDSPVVSPQQGRTQLALPHRRQFSSDLNFAVPQDERASDPLERWRGHPIFKFGASGSILTSFPTQTPFYAAGHAIPTVKCSAGPITIHEVKTTFPLDDRDAKFPGPLSGKGKGKKKDLVTWMSGKIEDLERSTEGALLDINLAQPLKKRAEEKLVLWKMVKVLLETDNVLEGNPAVEEAARKILLPNLAQSHASTTPLADAADTGLKADIKNPEALLDIRRHLLEGQRERAVWYAAEEGLWSHALLISSTLGPDVRKQVVQEFVRSQVKDSGENAQSLAALYEVFAGNFDESIDELVPPSARAGFQMVSKSDTFGASAKNPLEGLDQWRETLGLIIGNRTPGDGQAVAALGKLLANYGRAEAAHTCFLFSRAFIKQGGSDDPQTNFVLLGSDHQAHPLELGLDLDSIILTEVYEYALSLNPVPGTSPVIPHLQAYKLMHAHALAEHGLRTEALAYCNSIGDAIKSSTRASPYYHIAFAGAVDDLTRCLSQAPQTSSSSGWISKPSMDKVSGSMWNKFNKFVAGDDDQGSAGTGAGGEGGDAAGPFGKVSGDTPSVSRNVSATDLYSAMSLTGGATGTSGAPVGRYAPSAAGSASHLPAGRYAPQASSTYAPSRGSLESTRSYEPERPGTGHSTNSMPQRAISTPYGAYLPQAQQTQVKPMQTLAPEKPDMQRAASDYRVQYSQPPSRRPSTQDEVGAPYTPQLSFEHSSPSAYQPTLGQPNPPKPADAYSPSPLYGDDPVNGIQHNDPQSASYEPPSFSYEPPVHEPSEQPQESSYEPPSFSYEPPVHGLSDQPQASSYEPPTSSYEPPKQSSTYEPPTYEPHTNEHGDEPPTSTYEPPTSTYEPPTLSYEPPASTYEPPTSTYEPPTSSYEPPTSSYEPPTSSYEPPSPETYRSEAPTGQTDSPPQPGKPSMMDPDETDDQIMQRAAALAAKSAADREADEAFKRAAEEDAKRDAAKNGDKKGWFGWFGKKDPNAQPGPIRAKLGEQNSFYYDADLKKWVNKKGGETPTAAAPTPPPPKGPSRAASGQGGPPAGPPTGPPSRAPSGAALAGMGSPPMGMGRMPPSGPPSRVGTPGQETLAPHGGMPPSGPPSAPPSRPPTSMSAASSIDDLLGAPAPRKGGTVKGKKRGGRSRFGVFLGPSVAPSPHAVLGTEL</sequence>
<proteinExistence type="predicted"/>
<comment type="caution">
    <text evidence="1">The sequence shown here is derived from an EMBL/GenBank/DDBJ whole genome shotgun (WGS) entry which is preliminary data.</text>
</comment>
<reference evidence="1" key="1">
    <citation type="submission" date="2024-02" db="EMBL/GenBank/DDBJ databases">
        <title>Metagenome Assembled Genome of Zalaria obscura JY119.</title>
        <authorList>
            <person name="Vighnesh L."/>
            <person name="Jagadeeshwari U."/>
            <person name="Venkata Ramana C."/>
            <person name="Sasikala C."/>
        </authorList>
    </citation>
    <scope>NUCLEOTIDE SEQUENCE</scope>
    <source>
        <strain evidence="1">JY119</strain>
    </source>
</reference>
<protein>
    <submittedName>
        <fullName evidence="1">Vesicle coat component</fullName>
    </submittedName>
</protein>
<keyword evidence="2" id="KW-1185">Reference proteome</keyword>
<gene>
    <name evidence="1" type="primary">SEC16</name>
    <name evidence="1" type="ORF">M8818_005996</name>
</gene>
<evidence type="ECO:0000313" key="1">
    <source>
        <dbReference type="EMBL" id="KAK8200681.1"/>
    </source>
</evidence>
<evidence type="ECO:0000313" key="2">
    <source>
        <dbReference type="Proteomes" id="UP001320706"/>
    </source>
</evidence>